<dbReference type="EMBL" id="OE185553">
    <property type="protein sequence ID" value="CAD7577391.1"/>
    <property type="molecule type" value="Genomic_DNA"/>
</dbReference>
<keyword evidence="1" id="KW-0812">Transmembrane</keyword>
<sequence length="257" mass="29121">MTMELSKLKDKKKTDYAARLNVHLLFVASVFTRTLIPKRQRIIISGYPSFGVNGPVDFSLRNVNGSSEDIFRDDDVKEHQINDTFEEILYFNLSSNIVNNKVYPRKNENSFTYHSVTTTTTNYTEENIYPLKLYNITHINSAKINDSKNVSNDEDINVKMYYPEVYDTKKTKKTFGAGLTLFGVPLTGSISWIRKKGEPPPPNMVHAHVIQSIEKGRTGVSTGVNILGVPFGFHGFFGKETTATLAKPLLWLKKTFL</sequence>
<dbReference type="AlphaFoldDB" id="A0A7R9JDP4"/>
<evidence type="ECO:0000256" key="1">
    <source>
        <dbReference type="SAM" id="Phobius"/>
    </source>
</evidence>
<evidence type="ECO:0000313" key="2">
    <source>
        <dbReference type="EMBL" id="CAD7577391.1"/>
    </source>
</evidence>
<name>A0A7R9JDP4_TIMCA</name>
<keyword evidence="1" id="KW-1133">Transmembrane helix</keyword>
<gene>
    <name evidence="2" type="ORF">TCMB3V08_LOCUS9942</name>
</gene>
<accession>A0A7R9JDP4</accession>
<keyword evidence="1" id="KW-0472">Membrane</keyword>
<reference evidence="2" key="1">
    <citation type="submission" date="2020-11" db="EMBL/GenBank/DDBJ databases">
        <authorList>
            <person name="Tran Van P."/>
        </authorList>
    </citation>
    <scope>NUCLEOTIDE SEQUENCE</scope>
</reference>
<feature type="transmembrane region" description="Helical" evidence="1">
    <location>
        <begin position="20"/>
        <end position="36"/>
    </location>
</feature>
<proteinExistence type="predicted"/>
<organism evidence="2">
    <name type="scientific">Timema californicum</name>
    <name type="common">California timema</name>
    <name type="synonym">Walking stick</name>
    <dbReference type="NCBI Taxonomy" id="61474"/>
    <lineage>
        <taxon>Eukaryota</taxon>
        <taxon>Metazoa</taxon>
        <taxon>Ecdysozoa</taxon>
        <taxon>Arthropoda</taxon>
        <taxon>Hexapoda</taxon>
        <taxon>Insecta</taxon>
        <taxon>Pterygota</taxon>
        <taxon>Neoptera</taxon>
        <taxon>Polyneoptera</taxon>
        <taxon>Phasmatodea</taxon>
        <taxon>Timematodea</taxon>
        <taxon>Timematoidea</taxon>
        <taxon>Timematidae</taxon>
        <taxon>Timema</taxon>
    </lineage>
</organism>
<protein>
    <submittedName>
        <fullName evidence="2">(California timema) hypothetical protein</fullName>
    </submittedName>
</protein>